<keyword evidence="6" id="KW-0460">Magnesium</keyword>
<dbReference type="AlphaFoldDB" id="A0A5P8WCY6"/>
<proteinExistence type="inferred from homology"/>
<dbReference type="PANTHER" id="PTHR33653:SF1">
    <property type="entry name" value="RIBONUCLEASE VAPC2"/>
    <property type="match status" value="1"/>
</dbReference>
<accession>A0A5P8WCY6</accession>
<dbReference type="SUPFAM" id="SSF88723">
    <property type="entry name" value="PIN domain-like"/>
    <property type="match status" value="1"/>
</dbReference>
<evidence type="ECO:0000256" key="5">
    <source>
        <dbReference type="ARBA" id="ARBA00022801"/>
    </source>
</evidence>
<dbReference type="KEGG" id="nsh:GXM_07935"/>
<dbReference type="Gene3D" id="3.40.50.1010">
    <property type="entry name" value="5'-nuclease"/>
    <property type="match status" value="1"/>
</dbReference>
<dbReference type="PANTHER" id="PTHR33653">
    <property type="entry name" value="RIBONUCLEASE VAPC2"/>
    <property type="match status" value="1"/>
</dbReference>
<gene>
    <name evidence="8" type="ORF">GXM_07935</name>
</gene>
<comment type="cofactor">
    <cofactor evidence="1">
        <name>Mg(2+)</name>
        <dbReference type="ChEBI" id="CHEBI:18420"/>
    </cofactor>
</comment>
<dbReference type="GO" id="GO:0016787">
    <property type="term" value="F:hydrolase activity"/>
    <property type="evidence" value="ECO:0007669"/>
    <property type="project" value="UniProtKB-KW"/>
</dbReference>
<comment type="similarity">
    <text evidence="7">Belongs to the PINc/VapC protein family.</text>
</comment>
<sequence>MSLWLLDTDHVSLLLERHPQISRQVTNLGAEVVISIVTVQELFNGWVVRINGTQKVEDVVRLYGKLNRTVALFGRVRVLDFDEKAGETFQRLLKENPTLSKQRLQKDMRIAAIGLVNDAVVVTRNHRDFSQIPGLKIADWSRLDG</sequence>
<keyword evidence="4" id="KW-0479">Metal-binding</keyword>
<evidence type="ECO:0000313" key="8">
    <source>
        <dbReference type="EMBL" id="QFS50441.1"/>
    </source>
</evidence>
<keyword evidence="8" id="KW-0255">Endonuclease</keyword>
<dbReference type="RefSeq" id="WP_152591450.1">
    <property type="nucleotide sequence ID" value="NZ_CP045227.1"/>
</dbReference>
<dbReference type="Proteomes" id="UP000326678">
    <property type="component" value="Chromosome Gxm2"/>
</dbReference>
<evidence type="ECO:0000256" key="3">
    <source>
        <dbReference type="ARBA" id="ARBA00022722"/>
    </source>
</evidence>
<organism evidence="8 9">
    <name type="scientific">Nostoc sphaeroides CCNUC1</name>
    <dbReference type="NCBI Taxonomy" id="2653204"/>
    <lineage>
        <taxon>Bacteria</taxon>
        <taxon>Bacillati</taxon>
        <taxon>Cyanobacteriota</taxon>
        <taxon>Cyanophyceae</taxon>
        <taxon>Nostocales</taxon>
        <taxon>Nostocaceae</taxon>
        <taxon>Nostoc</taxon>
    </lineage>
</organism>
<evidence type="ECO:0000313" key="9">
    <source>
        <dbReference type="Proteomes" id="UP000326678"/>
    </source>
</evidence>
<keyword evidence="2" id="KW-1277">Toxin-antitoxin system</keyword>
<evidence type="ECO:0000256" key="4">
    <source>
        <dbReference type="ARBA" id="ARBA00022723"/>
    </source>
</evidence>
<evidence type="ECO:0000256" key="1">
    <source>
        <dbReference type="ARBA" id="ARBA00001946"/>
    </source>
</evidence>
<dbReference type="InterPro" id="IPR050556">
    <property type="entry name" value="Type_II_TA_system_RNase"/>
</dbReference>
<name>A0A5P8WCY6_9NOSO</name>
<dbReference type="GO" id="GO:0004519">
    <property type="term" value="F:endonuclease activity"/>
    <property type="evidence" value="ECO:0007669"/>
    <property type="project" value="UniProtKB-KW"/>
</dbReference>
<reference evidence="8 9" key="1">
    <citation type="submission" date="2019-10" db="EMBL/GenBank/DDBJ databases">
        <title>Genomic and transcriptomic insights into the perfect genentic adaptation of a filamentous nitrogen-fixing cyanobacterium to rice fields.</title>
        <authorList>
            <person name="Chen Z."/>
        </authorList>
    </citation>
    <scope>NUCLEOTIDE SEQUENCE [LARGE SCALE GENOMIC DNA]</scope>
    <source>
        <strain evidence="8">CCNUC1</strain>
    </source>
</reference>
<protein>
    <submittedName>
        <fullName evidence="8">MvpA, tRNA(fMet)-specific endonuclease VapC</fullName>
    </submittedName>
</protein>
<dbReference type="EMBL" id="CP045227">
    <property type="protein sequence ID" value="QFS50441.1"/>
    <property type="molecule type" value="Genomic_DNA"/>
</dbReference>
<evidence type="ECO:0000256" key="2">
    <source>
        <dbReference type="ARBA" id="ARBA00022649"/>
    </source>
</evidence>
<keyword evidence="3" id="KW-0540">Nuclease</keyword>
<dbReference type="GO" id="GO:0046872">
    <property type="term" value="F:metal ion binding"/>
    <property type="evidence" value="ECO:0007669"/>
    <property type="project" value="UniProtKB-KW"/>
</dbReference>
<keyword evidence="9" id="KW-1185">Reference proteome</keyword>
<evidence type="ECO:0000256" key="6">
    <source>
        <dbReference type="ARBA" id="ARBA00022842"/>
    </source>
</evidence>
<dbReference type="CDD" id="cd09881">
    <property type="entry name" value="PIN_VapC4-5_FitB-like"/>
    <property type="match status" value="1"/>
</dbReference>
<dbReference type="InterPro" id="IPR029060">
    <property type="entry name" value="PIN-like_dom_sf"/>
</dbReference>
<evidence type="ECO:0000256" key="7">
    <source>
        <dbReference type="ARBA" id="ARBA00038093"/>
    </source>
</evidence>
<keyword evidence="5" id="KW-0378">Hydrolase</keyword>